<keyword evidence="5" id="KW-1015">Disulfide bond</keyword>
<dbReference type="CDD" id="cd00190">
    <property type="entry name" value="Tryp_SPc"/>
    <property type="match status" value="1"/>
</dbReference>
<evidence type="ECO:0000256" key="5">
    <source>
        <dbReference type="ARBA" id="ARBA00023157"/>
    </source>
</evidence>
<feature type="chain" id="PRO_5038559363" description="Peptidase S1 domain-containing protein" evidence="7">
    <location>
        <begin position="28"/>
        <end position="511"/>
    </location>
</feature>
<gene>
    <name evidence="9" type="ORF">DPMN_023741</name>
</gene>
<organism evidence="9 10">
    <name type="scientific">Dreissena polymorpha</name>
    <name type="common">Zebra mussel</name>
    <name type="synonym">Mytilus polymorpha</name>
    <dbReference type="NCBI Taxonomy" id="45954"/>
    <lineage>
        <taxon>Eukaryota</taxon>
        <taxon>Metazoa</taxon>
        <taxon>Spiralia</taxon>
        <taxon>Lophotrochozoa</taxon>
        <taxon>Mollusca</taxon>
        <taxon>Bivalvia</taxon>
        <taxon>Autobranchia</taxon>
        <taxon>Heteroconchia</taxon>
        <taxon>Euheterodonta</taxon>
        <taxon>Imparidentia</taxon>
        <taxon>Neoheterodontei</taxon>
        <taxon>Myida</taxon>
        <taxon>Dreissenoidea</taxon>
        <taxon>Dreissenidae</taxon>
        <taxon>Dreissena</taxon>
    </lineage>
</organism>
<dbReference type="InterPro" id="IPR009003">
    <property type="entry name" value="Peptidase_S1_PA"/>
</dbReference>
<dbReference type="GO" id="GO:0006508">
    <property type="term" value="P:proteolysis"/>
    <property type="evidence" value="ECO:0007669"/>
    <property type="project" value="UniProtKB-KW"/>
</dbReference>
<keyword evidence="3 6" id="KW-0378">Hydrolase</keyword>
<evidence type="ECO:0000256" key="6">
    <source>
        <dbReference type="RuleBase" id="RU363034"/>
    </source>
</evidence>
<dbReference type="Pfam" id="PF00089">
    <property type="entry name" value="Trypsin"/>
    <property type="match status" value="1"/>
</dbReference>
<dbReference type="PROSITE" id="PS00135">
    <property type="entry name" value="TRYPSIN_SER"/>
    <property type="match status" value="1"/>
</dbReference>
<name>A0A9D4LNI7_DREPO</name>
<dbReference type="Proteomes" id="UP000828390">
    <property type="component" value="Unassembled WGS sequence"/>
</dbReference>
<keyword evidence="2 7" id="KW-0732">Signal</keyword>
<feature type="signal peptide" evidence="7">
    <location>
        <begin position="1"/>
        <end position="27"/>
    </location>
</feature>
<proteinExistence type="predicted"/>
<keyword evidence="10" id="KW-1185">Reference proteome</keyword>
<dbReference type="AlphaFoldDB" id="A0A9D4LNI7"/>
<dbReference type="PANTHER" id="PTHR24252:SF7">
    <property type="entry name" value="HYALIN"/>
    <property type="match status" value="1"/>
</dbReference>
<dbReference type="InterPro" id="IPR000884">
    <property type="entry name" value="TSP1_rpt"/>
</dbReference>
<dbReference type="SMART" id="SM00209">
    <property type="entry name" value="TSP1"/>
    <property type="match status" value="2"/>
</dbReference>
<dbReference type="InterPro" id="IPR033116">
    <property type="entry name" value="TRYPSIN_SER"/>
</dbReference>
<evidence type="ECO:0000256" key="4">
    <source>
        <dbReference type="ARBA" id="ARBA00022825"/>
    </source>
</evidence>
<dbReference type="InterPro" id="IPR001254">
    <property type="entry name" value="Trypsin_dom"/>
</dbReference>
<dbReference type="PRINTS" id="PR00722">
    <property type="entry name" value="CHYMOTRYPSIN"/>
</dbReference>
<keyword evidence="1 6" id="KW-0645">Protease</keyword>
<dbReference type="PANTHER" id="PTHR24252">
    <property type="entry name" value="ACROSIN-RELATED"/>
    <property type="match status" value="1"/>
</dbReference>
<accession>A0A9D4LNI7</accession>
<evidence type="ECO:0000256" key="1">
    <source>
        <dbReference type="ARBA" id="ARBA00022670"/>
    </source>
</evidence>
<feature type="domain" description="Peptidase S1" evidence="8">
    <location>
        <begin position="257"/>
        <end position="505"/>
    </location>
</feature>
<keyword evidence="4 6" id="KW-0720">Serine protease</keyword>
<dbReference type="SMART" id="SM00020">
    <property type="entry name" value="Tryp_SPc"/>
    <property type="match status" value="1"/>
</dbReference>
<protein>
    <recommendedName>
        <fullName evidence="8">Peptidase S1 domain-containing protein</fullName>
    </recommendedName>
</protein>
<evidence type="ECO:0000313" key="9">
    <source>
        <dbReference type="EMBL" id="KAH3860817.1"/>
    </source>
</evidence>
<evidence type="ECO:0000256" key="7">
    <source>
        <dbReference type="SAM" id="SignalP"/>
    </source>
</evidence>
<comment type="caution">
    <text evidence="9">The sequence shown here is derived from an EMBL/GenBank/DDBJ whole genome shotgun (WGS) entry which is preliminary data.</text>
</comment>
<dbReference type="InterPro" id="IPR018114">
    <property type="entry name" value="TRYPSIN_HIS"/>
</dbReference>
<dbReference type="EMBL" id="JAIWYP010000002">
    <property type="protein sequence ID" value="KAH3860817.1"/>
    <property type="molecule type" value="Genomic_DNA"/>
</dbReference>
<evidence type="ECO:0000313" key="10">
    <source>
        <dbReference type="Proteomes" id="UP000828390"/>
    </source>
</evidence>
<reference evidence="9" key="2">
    <citation type="submission" date="2020-11" db="EMBL/GenBank/DDBJ databases">
        <authorList>
            <person name="McCartney M.A."/>
            <person name="Auch B."/>
            <person name="Kono T."/>
            <person name="Mallez S."/>
            <person name="Becker A."/>
            <person name="Gohl D.M."/>
            <person name="Silverstein K.A.T."/>
            <person name="Koren S."/>
            <person name="Bechman K.B."/>
            <person name="Herman A."/>
            <person name="Abrahante J.E."/>
            <person name="Garbe J."/>
        </authorList>
    </citation>
    <scope>NUCLEOTIDE SEQUENCE</scope>
    <source>
        <strain evidence="9">Duluth1</strain>
        <tissue evidence="9">Whole animal</tissue>
    </source>
</reference>
<sequence length="511" mass="58259">MWSLGNNSGLYLELILAVAMLSMQIIATNEVHRIESDEANIRNPGSRNVTHKATTPEKQFDPGNLLVTMYHPWTAWTECNNKCIQSRKRHCKKYLHCGNSYIKEKRNCHKDKCSHKSSRNRMKLLRLHKNGKFVKQILYKYLYGAWSAWTPCSRSCSKERRRNCKQPTMCGDSYLLEEKQCRRNSPTCKRQYVLGLSVDADKSDAPGNDIEEDVKKFVNGTIIINNEIKKHMKSNVLSSMSDTCGLKKPQQRGSYRIVQGHEARKHSWPWQVSIREKNGQQFCGGTLIAPQWILTAAHCVRKRKRKRHVLVRVGDHDIDDFDAGEQKLKIEDFPHSRYNYNTITNDIALLKLEKPVLESHAVSFACLPEANDKIEKRFATSGELPICYIIGWGKTKNTDLNGSRMLREAQIPLVDRDTCQKAFEYPIYKTQLCAGSKGGGIDSCAGDSGGPLLCQKSEETVGNTVVKRWTVYGVTSYGEGCGEKQKYGIYTNVRKYLDWIHETISNNTSGF</sequence>
<evidence type="ECO:0000259" key="8">
    <source>
        <dbReference type="PROSITE" id="PS50240"/>
    </source>
</evidence>
<dbReference type="SUPFAM" id="SSF50494">
    <property type="entry name" value="Trypsin-like serine proteases"/>
    <property type="match status" value="1"/>
</dbReference>
<dbReference type="Gene3D" id="2.40.10.10">
    <property type="entry name" value="Trypsin-like serine proteases"/>
    <property type="match status" value="1"/>
</dbReference>
<dbReference type="OrthoDB" id="10004439at2759"/>
<dbReference type="PROSITE" id="PS50240">
    <property type="entry name" value="TRYPSIN_DOM"/>
    <property type="match status" value="1"/>
</dbReference>
<evidence type="ECO:0000256" key="3">
    <source>
        <dbReference type="ARBA" id="ARBA00022801"/>
    </source>
</evidence>
<dbReference type="GO" id="GO:0004252">
    <property type="term" value="F:serine-type endopeptidase activity"/>
    <property type="evidence" value="ECO:0007669"/>
    <property type="project" value="InterPro"/>
</dbReference>
<reference evidence="9" key="1">
    <citation type="journal article" date="2019" name="bioRxiv">
        <title>The Genome of the Zebra Mussel, Dreissena polymorpha: A Resource for Invasive Species Research.</title>
        <authorList>
            <person name="McCartney M.A."/>
            <person name="Auch B."/>
            <person name="Kono T."/>
            <person name="Mallez S."/>
            <person name="Zhang Y."/>
            <person name="Obille A."/>
            <person name="Becker A."/>
            <person name="Abrahante J.E."/>
            <person name="Garbe J."/>
            <person name="Badalamenti J.P."/>
            <person name="Herman A."/>
            <person name="Mangelson H."/>
            <person name="Liachko I."/>
            <person name="Sullivan S."/>
            <person name="Sone E.D."/>
            <person name="Koren S."/>
            <person name="Silverstein K.A.T."/>
            <person name="Beckman K.B."/>
            <person name="Gohl D.M."/>
        </authorList>
    </citation>
    <scope>NUCLEOTIDE SEQUENCE</scope>
    <source>
        <strain evidence="9">Duluth1</strain>
        <tissue evidence="9">Whole animal</tissue>
    </source>
</reference>
<dbReference type="InterPro" id="IPR001314">
    <property type="entry name" value="Peptidase_S1A"/>
</dbReference>
<dbReference type="PROSITE" id="PS50092">
    <property type="entry name" value="TSP1"/>
    <property type="match status" value="2"/>
</dbReference>
<dbReference type="PROSITE" id="PS00134">
    <property type="entry name" value="TRYPSIN_HIS"/>
    <property type="match status" value="1"/>
</dbReference>
<dbReference type="InterPro" id="IPR043504">
    <property type="entry name" value="Peptidase_S1_PA_chymotrypsin"/>
</dbReference>
<dbReference type="FunFam" id="2.40.10.10:FF:000120">
    <property type="entry name" value="Putative serine protease"/>
    <property type="match status" value="1"/>
</dbReference>
<evidence type="ECO:0000256" key="2">
    <source>
        <dbReference type="ARBA" id="ARBA00022729"/>
    </source>
</evidence>